<dbReference type="Pfam" id="PF07538">
    <property type="entry name" value="ChW"/>
    <property type="match status" value="3"/>
</dbReference>
<proteinExistence type="predicted"/>
<reference evidence="2 3" key="1">
    <citation type="submission" date="2020-03" db="EMBL/GenBank/DDBJ databases">
        <title>WGS of actinomycetes isolated from Thailand.</title>
        <authorList>
            <person name="Thawai C."/>
        </authorList>
    </citation>
    <scope>NUCLEOTIDE SEQUENCE [LARGE SCALE GENOMIC DNA]</scope>
    <source>
        <strain evidence="2 3">PRB2-1</strain>
    </source>
</reference>
<accession>A0ABX0ZKV7</accession>
<comment type="caution">
    <text evidence="2">The sequence shown here is derived from an EMBL/GenBank/DDBJ whole genome shotgun (WGS) entry which is preliminary data.</text>
</comment>
<feature type="signal peptide" evidence="1">
    <location>
        <begin position="1"/>
        <end position="28"/>
    </location>
</feature>
<gene>
    <name evidence="2" type="ORF">HCN08_08165</name>
</gene>
<dbReference type="SMART" id="SM00728">
    <property type="entry name" value="ChW"/>
    <property type="match status" value="2"/>
</dbReference>
<feature type="chain" id="PRO_5047347128" description="Clostridial hydrophobic W" evidence="1">
    <location>
        <begin position="29"/>
        <end position="177"/>
    </location>
</feature>
<evidence type="ECO:0000313" key="3">
    <source>
        <dbReference type="Proteomes" id="UP000734511"/>
    </source>
</evidence>
<keyword evidence="1" id="KW-0732">Signal</keyword>
<protein>
    <recommendedName>
        <fullName evidence="4">Clostridial hydrophobic W</fullName>
    </recommendedName>
</protein>
<evidence type="ECO:0008006" key="4">
    <source>
        <dbReference type="Google" id="ProtNLM"/>
    </source>
</evidence>
<organism evidence="2 3">
    <name type="scientific">Actinacidiphila epipremni</name>
    <dbReference type="NCBI Taxonomy" id="2053013"/>
    <lineage>
        <taxon>Bacteria</taxon>
        <taxon>Bacillati</taxon>
        <taxon>Actinomycetota</taxon>
        <taxon>Actinomycetes</taxon>
        <taxon>Kitasatosporales</taxon>
        <taxon>Streptomycetaceae</taxon>
        <taxon>Actinacidiphila</taxon>
    </lineage>
</organism>
<dbReference type="InterPro" id="IPR006637">
    <property type="entry name" value="ChW"/>
</dbReference>
<evidence type="ECO:0000256" key="1">
    <source>
        <dbReference type="SAM" id="SignalP"/>
    </source>
</evidence>
<name>A0ABX0ZKV7_9ACTN</name>
<evidence type="ECO:0000313" key="2">
    <source>
        <dbReference type="EMBL" id="NJP43376.1"/>
    </source>
</evidence>
<dbReference type="EMBL" id="JAATEJ010000004">
    <property type="protein sequence ID" value="NJP43376.1"/>
    <property type="molecule type" value="Genomic_DNA"/>
</dbReference>
<dbReference type="Proteomes" id="UP000734511">
    <property type="component" value="Unassembled WGS sequence"/>
</dbReference>
<keyword evidence="3" id="KW-1185">Reference proteome</keyword>
<sequence>MFKRLATVMAVAALTGGGVATGAVSADAAPVHNTATSAASSAAALSGGSICYQAHVQKYGWQSIVCDGDVAGTTGQSLRLEALEIGVSGTGTVCAQAHVQKLGWQDVECTSGGSDIVIGTTGQSLAIQAVYLWRADGISANAHLHGTGWQGWKTGSDITVGTTGESRPMEAIEITVP</sequence>
<dbReference type="RefSeq" id="WP_167982233.1">
    <property type="nucleotide sequence ID" value="NZ_JAATEJ010000004.1"/>
</dbReference>